<organism evidence="13 14">
    <name type="scientific">Cervus elaphus hippelaphus</name>
    <name type="common">European red deer</name>
    <dbReference type="NCBI Taxonomy" id="46360"/>
    <lineage>
        <taxon>Eukaryota</taxon>
        <taxon>Metazoa</taxon>
        <taxon>Chordata</taxon>
        <taxon>Craniata</taxon>
        <taxon>Vertebrata</taxon>
        <taxon>Euteleostomi</taxon>
        <taxon>Mammalia</taxon>
        <taxon>Eutheria</taxon>
        <taxon>Laurasiatheria</taxon>
        <taxon>Artiodactyla</taxon>
        <taxon>Ruminantia</taxon>
        <taxon>Pecora</taxon>
        <taxon>Cervidae</taxon>
        <taxon>Cervinae</taxon>
        <taxon>Cervus</taxon>
    </lineage>
</organism>
<keyword evidence="3" id="KW-0853">WD repeat</keyword>
<dbReference type="SUPFAM" id="SSF48371">
    <property type="entry name" value="ARM repeat"/>
    <property type="match status" value="1"/>
</dbReference>
<name>A0A212CXT8_CEREH</name>
<dbReference type="InterPro" id="IPR015943">
    <property type="entry name" value="WD40/YVTN_repeat-like_dom_sf"/>
</dbReference>
<dbReference type="InterPro" id="IPR056170">
    <property type="entry name" value="Znf_IFT121-like"/>
</dbReference>
<dbReference type="GO" id="GO:1905515">
    <property type="term" value="P:non-motile cilium assembly"/>
    <property type="evidence" value="ECO:0007669"/>
    <property type="project" value="TreeGrafter"/>
</dbReference>
<comment type="subcellular location">
    <subcellularLocation>
        <location evidence="1">Cytoplasm</location>
        <location evidence="1">Cytoskeleton</location>
        <location evidence="1">Cilium basal body</location>
    </subcellularLocation>
</comment>
<evidence type="ECO:0000313" key="14">
    <source>
        <dbReference type="Proteomes" id="UP000242450"/>
    </source>
</evidence>
<dbReference type="GO" id="GO:0035721">
    <property type="term" value="P:intraciliary retrograde transport"/>
    <property type="evidence" value="ECO:0007669"/>
    <property type="project" value="TreeGrafter"/>
</dbReference>
<proteinExistence type="predicted"/>
<keyword evidence="4" id="KW-0677">Repeat</keyword>
<keyword evidence="5" id="KW-0970">Cilium biogenesis/degradation</keyword>
<dbReference type="GO" id="GO:0061512">
    <property type="term" value="P:protein localization to cilium"/>
    <property type="evidence" value="ECO:0007669"/>
    <property type="project" value="TreeGrafter"/>
</dbReference>
<keyword evidence="14" id="KW-1185">Reference proteome</keyword>
<dbReference type="Pfam" id="PF24797">
    <property type="entry name" value="Beta-prop_WDR35_TULP_N"/>
    <property type="match status" value="1"/>
</dbReference>
<dbReference type="Pfam" id="PF23145">
    <property type="entry name" value="Zf_2nd_IFT121"/>
    <property type="match status" value="1"/>
</dbReference>
<evidence type="ECO:0000259" key="10">
    <source>
        <dbReference type="Pfam" id="PF23390"/>
    </source>
</evidence>
<dbReference type="Pfam" id="PF23390">
    <property type="entry name" value="Beta-prop_WDR35_2nd"/>
    <property type="match status" value="1"/>
</dbReference>
<dbReference type="GO" id="GO:0097730">
    <property type="term" value="C:non-motile cilium"/>
    <property type="evidence" value="ECO:0007669"/>
    <property type="project" value="TreeGrafter"/>
</dbReference>
<dbReference type="Proteomes" id="UP000242450">
    <property type="component" value="Chromosome 11"/>
</dbReference>
<comment type="caution">
    <text evidence="13">The sequence shown here is derived from an EMBL/GenBank/DDBJ whole genome shotgun (WGS) entry which is preliminary data.</text>
</comment>
<feature type="domain" description="IFT121-like zinc finger" evidence="9">
    <location>
        <begin position="656"/>
        <end position="698"/>
    </location>
</feature>
<dbReference type="Gene3D" id="1.25.40.470">
    <property type="match status" value="1"/>
</dbReference>
<feature type="domain" description="IFT121/TULP4 N-terminal" evidence="11">
    <location>
        <begin position="1"/>
        <end position="234"/>
    </location>
</feature>
<protein>
    <submittedName>
        <fullName evidence="13">Uncharacterized protein</fullName>
    </submittedName>
</protein>
<evidence type="ECO:0000256" key="7">
    <source>
        <dbReference type="ARBA" id="ARBA00023212"/>
    </source>
</evidence>
<keyword evidence="7" id="KW-0206">Cytoskeleton</keyword>
<feature type="domain" description="IFT121-like TPR repeats" evidence="12">
    <location>
        <begin position="539"/>
        <end position="638"/>
    </location>
</feature>
<evidence type="ECO:0000313" key="13">
    <source>
        <dbReference type="EMBL" id="OWK10791.1"/>
    </source>
</evidence>
<dbReference type="InterPro" id="IPR039857">
    <property type="entry name" value="Ift122/121"/>
</dbReference>
<dbReference type="AlphaFoldDB" id="A0A212CXT8"/>
<dbReference type="EMBL" id="MKHE01000011">
    <property type="protein sequence ID" value="OWK10791.1"/>
    <property type="molecule type" value="Genomic_DNA"/>
</dbReference>
<dbReference type="InterPro" id="IPR056158">
    <property type="entry name" value="Beta-prop_IFT121_2nd"/>
</dbReference>
<dbReference type="InterPro" id="IPR056159">
    <property type="entry name" value="Beta-prop_IFT121_TULP_N"/>
</dbReference>
<dbReference type="Pfam" id="PF25768">
    <property type="entry name" value="TPR_IFT121"/>
    <property type="match status" value="1"/>
</dbReference>
<sequence>MLYKGSWYEEMINNRNKSVVRSMSWNADGQKICIVYEDGAVIVGSVDGNRIWGKDLKGVQLCHVAWSADSKVLLFGMANGEIHIYDNQGNFIMKMKLNCLVNVTGAVSIAGIHWYHGAEGYVEPDCPCLAICFDNGRCQIMRHENDQNPVLIDTGMYVVSIQWNHTGSVLAVAGSQKVITQDKDINIVQFYTPFGEHLGTLKVPGKHMSALSWEGGGLKIALTVDSFIYFANIRPDYKWGYCSNTVVYAYTRPDRPEYCVTFWDTKNNDKYVKYVKSLISITTCGDFCILATKADENHPQFVLVLCNSIGTPMDPKYIDLASKEAFYIWQYRVAKKLTALEINQITRPRKEGRERIYHVDDTPSGSLDGVLDYSKAIQEIAQMFVRVGMCEQAVTAFLKCNQPKAAVDTCVHLNQWNKAVELAKSHNMKEIGSLLAKYASHLLEKNKILDAIELYRKANYFYDAAKLMFKIADEEAKKRTKPLRVKKLYVLSALLIEQYHEQMKNAQRGKAKGKSSEATSALAGLLEEEVLSTSSRFTDNAWRGAEAYHFFILAQRQLYAGYVDTALKTALHLRDYEDIIPAVEIYSLLALCACASRAFGTCSKAFIKLESLETLSSEQKQQYEDLALEIFTKHTPKDNRKSELDGLLEGGEGKLPTCVATGSPITEYQFWMCSVCKHCALAQEINNYNFCPLCHSAVG</sequence>
<evidence type="ECO:0000259" key="9">
    <source>
        <dbReference type="Pfam" id="PF23145"/>
    </source>
</evidence>
<accession>A0A212CXT8</accession>
<reference evidence="13 14" key="1">
    <citation type="journal article" date="2018" name="Mol. Genet. Genomics">
        <title>The red deer Cervus elaphus genome CerEla1.0: sequencing, annotating, genes, and chromosomes.</title>
        <authorList>
            <person name="Bana N.A."/>
            <person name="Nyiri A."/>
            <person name="Nagy J."/>
            <person name="Frank K."/>
            <person name="Nagy T."/>
            <person name="Steger V."/>
            <person name="Schiller M."/>
            <person name="Lakatos P."/>
            <person name="Sugar L."/>
            <person name="Horn P."/>
            <person name="Barta E."/>
            <person name="Orosz L."/>
        </authorList>
    </citation>
    <scope>NUCLEOTIDE SEQUENCE [LARGE SCALE GENOMIC DNA]</scope>
    <source>
        <strain evidence="13">Hungarian</strain>
    </source>
</reference>
<dbReference type="InterPro" id="IPR057979">
    <property type="entry name" value="TPR_IFT121"/>
</dbReference>
<evidence type="ECO:0000256" key="5">
    <source>
        <dbReference type="ARBA" id="ARBA00022794"/>
    </source>
</evidence>
<dbReference type="Gene3D" id="2.130.10.10">
    <property type="entry name" value="YVTN repeat-like/Quinoprotein amine dehydrogenase"/>
    <property type="match status" value="1"/>
</dbReference>
<evidence type="ECO:0000256" key="6">
    <source>
        <dbReference type="ARBA" id="ARBA00023069"/>
    </source>
</evidence>
<dbReference type="GO" id="GO:0030991">
    <property type="term" value="C:intraciliary transport particle A"/>
    <property type="evidence" value="ECO:0007669"/>
    <property type="project" value="TreeGrafter"/>
</dbReference>
<keyword evidence="6" id="KW-0969">Cilium</keyword>
<dbReference type="PANTHER" id="PTHR12764">
    <property type="entry name" value="WD REPEAT DOMAIN-RELATED"/>
    <property type="match status" value="1"/>
</dbReference>
<dbReference type="OrthoDB" id="10260567at2759"/>
<evidence type="ECO:0000259" key="12">
    <source>
        <dbReference type="Pfam" id="PF25768"/>
    </source>
</evidence>
<dbReference type="InterPro" id="IPR016024">
    <property type="entry name" value="ARM-type_fold"/>
</dbReference>
<keyword evidence="2" id="KW-0963">Cytoplasm</keyword>
<evidence type="ECO:0000256" key="3">
    <source>
        <dbReference type="ARBA" id="ARBA00022574"/>
    </source>
</evidence>
<evidence type="ECO:0000259" key="11">
    <source>
        <dbReference type="Pfam" id="PF24797"/>
    </source>
</evidence>
<evidence type="ECO:0000256" key="8">
    <source>
        <dbReference type="ARBA" id="ARBA00023273"/>
    </source>
</evidence>
<evidence type="ECO:0000256" key="4">
    <source>
        <dbReference type="ARBA" id="ARBA00022737"/>
    </source>
</evidence>
<evidence type="ECO:0000256" key="1">
    <source>
        <dbReference type="ARBA" id="ARBA00004120"/>
    </source>
</evidence>
<dbReference type="Pfam" id="PF25170">
    <property type="entry name" value="TPR_WDR35"/>
    <property type="match status" value="1"/>
</dbReference>
<keyword evidence="8" id="KW-0966">Cell projection</keyword>
<evidence type="ECO:0000256" key="2">
    <source>
        <dbReference type="ARBA" id="ARBA00022490"/>
    </source>
</evidence>
<dbReference type="InterPro" id="IPR057361">
    <property type="entry name" value="TPR_WDR35"/>
</dbReference>
<dbReference type="SUPFAM" id="SSF82171">
    <property type="entry name" value="DPP6 N-terminal domain-like"/>
    <property type="match status" value="1"/>
</dbReference>
<dbReference type="PANTHER" id="PTHR12764:SF5">
    <property type="entry name" value="LD29485P"/>
    <property type="match status" value="1"/>
</dbReference>
<feature type="domain" description="IFT121 second beta-propeller" evidence="10">
    <location>
        <begin position="239"/>
        <end position="392"/>
    </location>
</feature>
<gene>
    <name evidence="13" type="ORF">Celaphus_00005324</name>
</gene>